<dbReference type="Proteomes" id="UP001153365">
    <property type="component" value="Unassembled WGS sequence"/>
</dbReference>
<feature type="compositionally biased region" description="Polar residues" evidence="1">
    <location>
        <begin position="9"/>
        <end position="19"/>
    </location>
</feature>
<feature type="compositionally biased region" description="Low complexity" evidence="1">
    <location>
        <begin position="20"/>
        <end position="29"/>
    </location>
</feature>
<dbReference type="Gene3D" id="2.60.40.1820">
    <property type="match status" value="1"/>
</dbReference>
<feature type="compositionally biased region" description="Polar residues" evidence="1">
    <location>
        <begin position="92"/>
        <end position="115"/>
    </location>
</feature>
<feature type="region of interest" description="Disordered" evidence="1">
    <location>
        <begin position="92"/>
        <end position="133"/>
    </location>
</feature>
<dbReference type="InterPro" id="IPR055301">
    <property type="entry name" value="Lea14-like_2"/>
</dbReference>
<dbReference type="EMBL" id="CALTRL010005741">
    <property type="protein sequence ID" value="CAH7685688.1"/>
    <property type="molecule type" value="Genomic_DNA"/>
</dbReference>
<name>A0AAV0BGS5_PHAPC</name>
<dbReference type="PANTHER" id="PTHR31852">
    <property type="entry name" value="LATE EMBRYOGENESIS ABUNDANT (LEA) HYDROXYPROLINE-RICH GLYCOPROTEIN FAMILY"/>
    <property type="match status" value="1"/>
</dbReference>
<feature type="transmembrane region" description="Helical" evidence="2">
    <location>
        <begin position="234"/>
        <end position="252"/>
    </location>
</feature>
<comment type="caution">
    <text evidence="3">The sequence shown here is derived from an EMBL/GenBank/DDBJ whole genome shotgun (WGS) entry which is preliminary data.</text>
</comment>
<proteinExistence type="predicted"/>
<sequence length="367" mass="40649">MSRYPPLQPTNYPDTSTQPSSSRINNSNSNHHHHHHHQEDSLPYDQSYHHHRPYNQHQQQSYYANEPYQSDYQPDQFQPPSAIYENSHQNYLEPNHQDYSTGYEPSNHLHPNSLPQHHPPGPKGMDDYFNDYDHHSNGVAGSYAGNYDYDEKSYHHNLQNQYPPSPNPISLDPPGFGGTALNTPTRGLVAAQMAAEGAIPEKAGLRMWRSDEHSGAFTRGGKGKCCGRCCCCTTIVIAVIIVGIIAGFLLWFRPPNATFNGIAPPTAGNQVDLQPSGFLLNFDLKVGVTNPNFFGASFSQIAAKAFYPLNKTSPIGGGELDNVEIKPHSNTTINFPFQINYTSSLDPNRAILADIANKCGFLGASKD</sequence>
<reference evidence="3" key="1">
    <citation type="submission" date="2022-06" db="EMBL/GenBank/DDBJ databases">
        <authorList>
            <consortium name="SYNGENTA / RWTH Aachen University"/>
        </authorList>
    </citation>
    <scope>NUCLEOTIDE SEQUENCE</scope>
</reference>
<keyword evidence="4" id="KW-1185">Reference proteome</keyword>
<dbReference type="SUPFAM" id="SSF117070">
    <property type="entry name" value="LEA14-like"/>
    <property type="match status" value="1"/>
</dbReference>
<keyword evidence="2" id="KW-0812">Transmembrane</keyword>
<keyword evidence="2" id="KW-1133">Transmembrane helix</keyword>
<protein>
    <submittedName>
        <fullName evidence="3">Expressed protein</fullName>
    </submittedName>
</protein>
<evidence type="ECO:0000313" key="4">
    <source>
        <dbReference type="Proteomes" id="UP001153365"/>
    </source>
</evidence>
<keyword evidence="2" id="KW-0472">Membrane</keyword>
<evidence type="ECO:0000256" key="2">
    <source>
        <dbReference type="SAM" id="Phobius"/>
    </source>
</evidence>
<gene>
    <name evidence="3" type="ORF">PPACK8108_LOCUS20259</name>
</gene>
<feature type="region of interest" description="Disordered" evidence="1">
    <location>
        <begin position="1"/>
        <end position="50"/>
    </location>
</feature>
<organism evidence="3 4">
    <name type="scientific">Phakopsora pachyrhizi</name>
    <name type="common">Asian soybean rust disease fungus</name>
    <dbReference type="NCBI Taxonomy" id="170000"/>
    <lineage>
        <taxon>Eukaryota</taxon>
        <taxon>Fungi</taxon>
        <taxon>Dikarya</taxon>
        <taxon>Basidiomycota</taxon>
        <taxon>Pucciniomycotina</taxon>
        <taxon>Pucciniomycetes</taxon>
        <taxon>Pucciniales</taxon>
        <taxon>Phakopsoraceae</taxon>
        <taxon>Phakopsora</taxon>
    </lineage>
</organism>
<evidence type="ECO:0000256" key="1">
    <source>
        <dbReference type="SAM" id="MobiDB-lite"/>
    </source>
</evidence>
<dbReference type="AlphaFoldDB" id="A0AAV0BGS5"/>
<evidence type="ECO:0000313" key="3">
    <source>
        <dbReference type="EMBL" id="CAH7685688.1"/>
    </source>
</evidence>
<accession>A0AAV0BGS5</accession>